<protein>
    <submittedName>
        <fullName evidence="9">Putative small GTPase superfamily, ARF/SAR type, P-loop containing nucleoside triphosphate hydrolase</fullName>
    </submittedName>
</protein>
<keyword evidence="8" id="KW-0460">Magnesium</keyword>
<keyword evidence="4" id="KW-0931">ER-Golgi transport</keyword>
<feature type="binding site" evidence="7">
    <location>
        <position position="39"/>
    </location>
    <ligand>
        <name>GTP</name>
        <dbReference type="ChEBI" id="CHEBI:37565"/>
    </ligand>
</feature>
<evidence type="ECO:0000256" key="2">
    <source>
        <dbReference type="ARBA" id="ARBA00022707"/>
    </source>
</evidence>
<organism evidence="9 10">
    <name type="scientific">Rosa chinensis</name>
    <name type="common">China rose</name>
    <dbReference type="NCBI Taxonomy" id="74649"/>
    <lineage>
        <taxon>Eukaryota</taxon>
        <taxon>Viridiplantae</taxon>
        <taxon>Streptophyta</taxon>
        <taxon>Embryophyta</taxon>
        <taxon>Tracheophyta</taxon>
        <taxon>Spermatophyta</taxon>
        <taxon>Magnoliopsida</taxon>
        <taxon>eudicotyledons</taxon>
        <taxon>Gunneridae</taxon>
        <taxon>Pentapetalae</taxon>
        <taxon>rosids</taxon>
        <taxon>fabids</taxon>
        <taxon>Rosales</taxon>
        <taxon>Rosaceae</taxon>
        <taxon>Rosoideae</taxon>
        <taxon>Rosoideae incertae sedis</taxon>
        <taxon>Rosa</taxon>
    </lineage>
</organism>
<dbReference type="AlphaFoldDB" id="A0A2P6PB81"/>
<dbReference type="Gene3D" id="3.40.50.300">
    <property type="entry name" value="P-loop containing nucleotide triphosphate hydrolases"/>
    <property type="match status" value="1"/>
</dbReference>
<keyword evidence="5" id="KW-0653">Protein transport</keyword>
<evidence type="ECO:0000256" key="7">
    <source>
        <dbReference type="PIRSR" id="PIRSR606689-1"/>
    </source>
</evidence>
<dbReference type="GO" id="GO:0046872">
    <property type="term" value="F:metal ion binding"/>
    <property type="evidence" value="ECO:0007669"/>
    <property type="project" value="UniProtKB-KW"/>
</dbReference>
<dbReference type="PANTHER" id="PTHR11711">
    <property type="entry name" value="ADP RIBOSYLATION FACTOR-RELATED"/>
    <property type="match status" value="1"/>
</dbReference>
<evidence type="ECO:0000313" key="10">
    <source>
        <dbReference type="Proteomes" id="UP000238479"/>
    </source>
</evidence>
<dbReference type="GO" id="GO:0005525">
    <property type="term" value="F:GTP binding"/>
    <property type="evidence" value="ECO:0007669"/>
    <property type="project" value="UniProtKB-KW"/>
</dbReference>
<keyword evidence="3 7" id="KW-0547">Nucleotide-binding</keyword>
<reference evidence="9 10" key="1">
    <citation type="journal article" date="2018" name="Nat. Genet.">
        <title>The Rosa genome provides new insights in the design of modern roses.</title>
        <authorList>
            <person name="Bendahmane M."/>
        </authorList>
    </citation>
    <scope>NUCLEOTIDE SEQUENCE [LARGE SCALE GENOMIC DNA]</scope>
    <source>
        <strain evidence="10">cv. Old Blush</strain>
    </source>
</reference>
<evidence type="ECO:0000256" key="8">
    <source>
        <dbReference type="PIRSR" id="PIRSR606689-2"/>
    </source>
</evidence>
<dbReference type="STRING" id="74649.A0A2P6PB81"/>
<dbReference type="Pfam" id="PF00025">
    <property type="entry name" value="Arf"/>
    <property type="match status" value="1"/>
</dbReference>
<comment type="caution">
    <text evidence="9">The sequence shown here is derived from an EMBL/GenBank/DDBJ whole genome shotgun (WGS) entry which is preliminary data.</text>
</comment>
<evidence type="ECO:0000256" key="1">
    <source>
        <dbReference type="ARBA" id="ARBA00010290"/>
    </source>
</evidence>
<dbReference type="OMA" id="CMTIEEN"/>
<comment type="similarity">
    <text evidence="1">Belongs to the small GTPase superfamily. Arf family.</text>
</comment>
<evidence type="ECO:0000256" key="4">
    <source>
        <dbReference type="ARBA" id="ARBA00022892"/>
    </source>
</evidence>
<evidence type="ECO:0000256" key="5">
    <source>
        <dbReference type="ARBA" id="ARBA00022927"/>
    </source>
</evidence>
<keyword evidence="2" id="KW-0449">Lipoprotein</keyword>
<dbReference type="InterPro" id="IPR024156">
    <property type="entry name" value="Small_GTPase_ARF"/>
</dbReference>
<dbReference type="Gramene" id="PRQ19184">
    <property type="protein sequence ID" value="PRQ19184"/>
    <property type="gene ID" value="RchiOBHm_Chr7g0214431"/>
</dbReference>
<sequence>MNRILVVFGEVVTTNPTVGRNVEKLVDKNTRFEVWDLSGQDRLTDSWETYCRGTHAIIVAIDNIESAIIFIMKDELHGLLGHEDLQHSVVLFLLINKISRMP</sequence>
<keyword evidence="9" id="KW-0378">Hydrolase</keyword>
<dbReference type="Proteomes" id="UP000238479">
    <property type="component" value="Chromosome 7"/>
</dbReference>
<dbReference type="InterPro" id="IPR027417">
    <property type="entry name" value="P-loop_NTPase"/>
</dbReference>
<dbReference type="GO" id="GO:0015031">
    <property type="term" value="P:protein transport"/>
    <property type="evidence" value="ECO:0007669"/>
    <property type="project" value="UniProtKB-KW"/>
</dbReference>
<keyword evidence="2" id="KW-0519">Myristate</keyword>
<dbReference type="GO" id="GO:0003924">
    <property type="term" value="F:GTPase activity"/>
    <property type="evidence" value="ECO:0007669"/>
    <property type="project" value="InterPro"/>
</dbReference>
<accession>A0A2P6PB81</accession>
<dbReference type="GO" id="GO:0016192">
    <property type="term" value="P:vesicle-mediated transport"/>
    <property type="evidence" value="ECO:0007669"/>
    <property type="project" value="UniProtKB-KW"/>
</dbReference>
<feature type="binding site" evidence="8">
    <location>
        <position position="17"/>
    </location>
    <ligand>
        <name>Mg(2+)</name>
        <dbReference type="ChEBI" id="CHEBI:18420"/>
    </ligand>
</feature>
<keyword evidence="6 7" id="KW-0342">GTP-binding</keyword>
<gene>
    <name evidence="9" type="ORF">RchiOBHm_Chr7g0214431</name>
</gene>
<keyword evidence="10" id="KW-1185">Reference proteome</keyword>
<keyword evidence="5" id="KW-0813">Transport</keyword>
<dbReference type="InterPro" id="IPR006689">
    <property type="entry name" value="Small_GTPase_ARF/SAR"/>
</dbReference>
<evidence type="ECO:0000256" key="6">
    <source>
        <dbReference type="ARBA" id="ARBA00023134"/>
    </source>
</evidence>
<dbReference type="SUPFAM" id="SSF52540">
    <property type="entry name" value="P-loop containing nucleoside triphosphate hydrolases"/>
    <property type="match status" value="1"/>
</dbReference>
<name>A0A2P6PB81_ROSCH</name>
<dbReference type="EMBL" id="PDCK01000045">
    <property type="protein sequence ID" value="PRQ19184.1"/>
    <property type="molecule type" value="Genomic_DNA"/>
</dbReference>
<evidence type="ECO:0000256" key="3">
    <source>
        <dbReference type="ARBA" id="ARBA00022741"/>
    </source>
</evidence>
<keyword evidence="8" id="KW-0479">Metal-binding</keyword>
<evidence type="ECO:0000313" key="9">
    <source>
        <dbReference type="EMBL" id="PRQ19184.1"/>
    </source>
</evidence>
<proteinExistence type="inferred from homology"/>